<dbReference type="GO" id="GO:0016853">
    <property type="term" value="F:isomerase activity"/>
    <property type="evidence" value="ECO:0007669"/>
    <property type="project" value="InterPro"/>
</dbReference>
<dbReference type="EMBL" id="BKAM01000015">
    <property type="protein sequence ID" value="GEP72367.1"/>
    <property type="molecule type" value="Genomic_DNA"/>
</dbReference>
<dbReference type="PANTHER" id="PTHR11122:SF13">
    <property type="entry name" value="GLUCOSE-6-PHOSPHATE 1-EPIMERASE"/>
    <property type="match status" value="1"/>
</dbReference>
<dbReference type="InterPro" id="IPR011013">
    <property type="entry name" value="Gal_mutarotase_sf_dom"/>
</dbReference>
<reference evidence="1 2" key="1">
    <citation type="submission" date="2019-07" db="EMBL/GenBank/DDBJ databases">
        <title>Whole genome shotgun sequence of Lactobacillus rapi NBRC 109618.</title>
        <authorList>
            <person name="Hosoyama A."/>
            <person name="Uohara A."/>
            <person name="Ohji S."/>
            <person name="Ichikawa N."/>
        </authorList>
    </citation>
    <scope>NUCLEOTIDE SEQUENCE [LARGE SCALE GENOMIC DNA]</scope>
    <source>
        <strain evidence="1 2">NBRC 109618</strain>
    </source>
</reference>
<dbReference type="CDD" id="cd09024">
    <property type="entry name" value="Aldose_epim_lacX"/>
    <property type="match status" value="1"/>
</dbReference>
<evidence type="ECO:0000313" key="1">
    <source>
        <dbReference type="EMBL" id="GEP72367.1"/>
    </source>
</evidence>
<dbReference type="InterPro" id="IPR008183">
    <property type="entry name" value="Aldose_1/G6P_1-epimerase"/>
</dbReference>
<comment type="caution">
    <text evidence="1">The sequence shown here is derived from an EMBL/GenBank/DDBJ whole genome shotgun (WGS) entry which is preliminary data.</text>
</comment>
<dbReference type="GO" id="GO:0005975">
    <property type="term" value="P:carbohydrate metabolic process"/>
    <property type="evidence" value="ECO:0007669"/>
    <property type="project" value="InterPro"/>
</dbReference>
<dbReference type="RefSeq" id="WP_056983376.1">
    <property type="nucleotide sequence ID" value="NZ_BKAM01000015.1"/>
</dbReference>
<dbReference type="PANTHER" id="PTHR11122">
    <property type="entry name" value="APOSPORY-ASSOCIATED PROTEIN C-RELATED"/>
    <property type="match status" value="1"/>
</dbReference>
<dbReference type="STRING" id="1423795.FD12_GL001208"/>
<dbReference type="InterPro" id="IPR014718">
    <property type="entry name" value="GH-type_carb-bd"/>
</dbReference>
<dbReference type="SUPFAM" id="SSF74650">
    <property type="entry name" value="Galactose mutarotase-like"/>
    <property type="match status" value="1"/>
</dbReference>
<dbReference type="AlphaFoldDB" id="A0A512PMD7"/>
<organism evidence="1 2">
    <name type="scientific">Lentilactobacillus rapi</name>
    <dbReference type="NCBI Taxonomy" id="481723"/>
    <lineage>
        <taxon>Bacteria</taxon>
        <taxon>Bacillati</taxon>
        <taxon>Bacillota</taxon>
        <taxon>Bacilli</taxon>
        <taxon>Lactobacillales</taxon>
        <taxon>Lactobacillaceae</taxon>
        <taxon>Lentilactobacillus</taxon>
    </lineage>
</organism>
<dbReference type="GO" id="GO:0030246">
    <property type="term" value="F:carbohydrate binding"/>
    <property type="evidence" value="ECO:0007669"/>
    <property type="project" value="InterPro"/>
</dbReference>
<sequence length="293" mass="33527">MQKIENNRFSAEIDEHGCQLTHLVNKQGNFDYIWNNDIWPKHAPILFPAIGRSNDDAYLIDGQKYEMPQHGFVADFDFEVADKQADQVTLSLKSTDETKKYYPFDFGFDVTFVLTDQGLTVSFEVQNDGDQDLSYSLGYHPAFNVPINQEGSFDDYRLDLEPAQDSLETYEIVKKPNPYRSGKVEKLPNYRNGIVELDHDMFAKGLLIIKNEGIKTVKLYSQATEHSVTVDVSDFDHVTLWTKEGANAPFLCIEPFNGLPDVYGDLVELKSKEDNQHLDAKQSKHYQVKLNLK</sequence>
<dbReference type="OrthoDB" id="9795355at2"/>
<proteinExistence type="predicted"/>
<accession>A0A512PMD7</accession>
<evidence type="ECO:0000313" key="2">
    <source>
        <dbReference type="Proteomes" id="UP000321569"/>
    </source>
</evidence>
<dbReference type="Proteomes" id="UP000321569">
    <property type="component" value="Unassembled WGS sequence"/>
</dbReference>
<dbReference type="Gene3D" id="2.70.98.10">
    <property type="match status" value="1"/>
</dbReference>
<protein>
    <submittedName>
        <fullName evidence="1">Aldose 1-epimerase</fullName>
    </submittedName>
</protein>
<dbReference type="Pfam" id="PF01263">
    <property type="entry name" value="Aldose_epim"/>
    <property type="match status" value="1"/>
</dbReference>
<gene>
    <name evidence="1" type="primary">yqhA</name>
    <name evidence="1" type="ORF">LRA02_12350</name>
</gene>
<dbReference type="InterPro" id="IPR037481">
    <property type="entry name" value="LacX"/>
</dbReference>
<name>A0A512PMD7_9LACO</name>